<dbReference type="Proteomes" id="UP001166251">
    <property type="component" value="Unassembled WGS sequence"/>
</dbReference>
<dbReference type="RefSeq" id="WP_220103499.1">
    <property type="nucleotide sequence ID" value="NZ_JAHZSS010000006.1"/>
</dbReference>
<dbReference type="Gene3D" id="2.160.10.10">
    <property type="entry name" value="Hexapeptide repeat proteins"/>
    <property type="match status" value="1"/>
</dbReference>
<dbReference type="InterPro" id="IPR011004">
    <property type="entry name" value="Trimer_LpxA-like_sf"/>
</dbReference>
<reference evidence="2" key="1">
    <citation type="submission" date="2021-07" db="EMBL/GenBank/DDBJ databases">
        <title>Neiella marina sp. nov., isolated from the intestinal content of sea cucumber Apostichopus japonicus.</title>
        <authorList>
            <person name="Bai X."/>
        </authorList>
    </citation>
    <scope>NUCLEOTIDE SEQUENCE</scope>
    <source>
        <strain evidence="2">126</strain>
    </source>
</reference>
<evidence type="ECO:0000313" key="2">
    <source>
        <dbReference type="EMBL" id="MBW8190819.1"/>
    </source>
</evidence>
<protein>
    <submittedName>
        <fullName evidence="2">Uncharacterized protein</fullName>
    </submittedName>
</protein>
<dbReference type="InterPro" id="IPR001451">
    <property type="entry name" value="Hexapep"/>
</dbReference>
<keyword evidence="3" id="KW-1185">Reference proteome</keyword>
<accession>A0ABS7EEQ1</accession>
<proteinExistence type="inferred from homology"/>
<dbReference type="SUPFAM" id="SSF51161">
    <property type="entry name" value="Trimeric LpxA-like enzymes"/>
    <property type="match status" value="1"/>
</dbReference>
<dbReference type="PANTHER" id="PTHR43300:SF4">
    <property type="entry name" value="ACYL-[ACYL-CARRIER-PROTEIN]--UDP-N-ACETYLGLUCOSAMINE O-ACYLTRANSFERASE"/>
    <property type="match status" value="1"/>
</dbReference>
<evidence type="ECO:0000256" key="1">
    <source>
        <dbReference type="ARBA" id="ARBA00007274"/>
    </source>
</evidence>
<dbReference type="Pfam" id="PF00132">
    <property type="entry name" value="Hexapep"/>
    <property type="match status" value="1"/>
</dbReference>
<comment type="caution">
    <text evidence="2">The sequence shown here is derived from an EMBL/GenBank/DDBJ whole genome shotgun (WGS) entry which is preliminary data.</text>
</comment>
<sequence>MGKPVIAIDSVAKSYPPNEYAAFVAVGYQELNTLRESKVEQLTTLGYQLVSYYPQHTPINGPIGHNSMIMDDAVIQPCVTVGNNVLVWGGAMVGHHSVLQDHCWISGGCAIGGGATIGERTFVGINATLGNAITVGRDAIIGSGAICNKCIAEGSVLITAETPTYRLNSHQFIRFSSEFNSRN</sequence>
<evidence type="ECO:0000313" key="3">
    <source>
        <dbReference type="Proteomes" id="UP001166251"/>
    </source>
</evidence>
<dbReference type="InterPro" id="IPR050179">
    <property type="entry name" value="Trans_hexapeptide_repeat"/>
</dbReference>
<name>A0ABS7EEQ1_9GAMM</name>
<organism evidence="2 3">
    <name type="scientific">Neiella holothuriorum</name>
    <dbReference type="NCBI Taxonomy" id="2870530"/>
    <lineage>
        <taxon>Bacteria</taxon>
        <taxon>Pseudomonadati</taxon>
        <taxon>Pseudomonadota</taxon>
        <taxon>Gammaproteobacteria</taxon>
        <taxon>Alteromonadales</taxon>
        <taxon>Echinimonadaceae</taxon>
        <taxon>Neiella</taxon>
    </lineage>
</organism>
<dbReference type="EMBL" id="JAHZSS010000006">
    <property type="protein sequence ID" value="MBW8190819.1"/>
    <property type="molecule type" value="Genomic_DNA"/>
</dbReference>
<comment type="similarity">
    <text evidence="1">Belongs to the transferase hexapeptide repeat family.</text>
</comment>
<dbReference type="PANTHER" id="PTHR43300">
    <property type="entry name" value="ACETYLTRANSFERASE"/>
    <property type="match status" value="1"/>
</dbReference>
<gene>
    <name evidence="2" type="ORF">K0504_07210</name>
</gene>